<dbReference type="Pfam" id="PF00152">
    <property type="entry name" value="tRNA-synt_2"/>
    <property type="match status" value="1"/>
</dbReference>
<evidence type="ECO:0000313" key="5">
    <source>
        <dbReference type="EMBL" id="MDG0816847.1"/>
    </source>
</evidence>
<keyword evidence="2" id="KW-0547">Nucleotide-binding</keyword>
<dbReference type="InterPro" id="IPR045864">
    <property type="entry name" value="aa-tRNA-synth_II/BPL/LPL"/>
</dbReference>
<dbReference type="RefSeq" id="WP_277578325.1">
    <property type="nucleotide sequence ID" value="NZ_JANRMI010000003.1"/>
</dbReference>
<evidence type="ECO:0000259" key="4">
    <source>
        <dbReference type="PROSITE" id="PS50862"/>
    </source>
</evidence>
<protein>
    <submittedName>
        <fullName evidence="5">EF-P lysine aminoacylase GenX</fullName>
    </submittedName>
</protein>
<evidence type="ECO:0000256" key="1">
    <source>
        <dbReference type="ARBA" id="ARBA00022598"/>
    </source>
</evidence>
<dbReference type="InterPro" id="IPR006195">
    <property type="entry name" value="aa-tRNA-synth_II"/>
</dbReference>
<gene>
    <name evidence="5" type="ORF">NWE73_10755</name>
</gene>
<sequence>MDRKEYLSSIWKPYPAMPSGVIVAGRIYDLVREDGSLALTLHRDQQTHKVKFDNAPEHSEFLDFGDLVAVVSVNELVLLAPQLAPLPKRSYDKELFLKWNSYLDHLRGFFKFNNFVELRTPGLVVCPGTEPALDVFSTELKVGSRKEKLFLPTSPELHLKKALALGAEKIFEIAPCYRNGEVTERHQPEFLMLEWYRAYDNLAAIKKDAIGLVTYLSKSLKVPGPRQVISYSVAELFKIYCNFNLTPQTTLAELKALAEKLGVDVRSAESIDDYFFLIFMDKIESQLPPEDLIFVEKYPPYQAALARLTEDGWGDRFEFYWKGLELANAFHELNDPKIQRQRSEEDLQKKRASGKEEIRLDEEFFQSLEAGLPPSGGIALGVERLFMCLFDVKNIKDLRLFPSV</sequence>
<keyword evidence="1" id="KW-0436">Ligase</keyword>
<comment type="caution">
    <text evidence="5">The sequence shown here is derived from an EMBL/GenBank/DDBJ whole genome shotgun (WGS) entry which is preliminary data.</text>
</comment>
<dbReference type="Proteomes" id="UP001152321">
    <property type="component" value="Unassembled WGS sequence"/>
</dbReference>
<accession>A0ABT6DJ09</accession>
<organism evidence="5 6">
    <name type="scientific">Bdellovibrio svalbardensis</name>
    <dbReference type="NCBI Taxonomy" id="2972972"/>
    <lineage>
        <taxon>Bacteria</taxon>
        <taxon>Pseudomonadati</taxon>
        <taxon>Bdellovibrionota</taxon>
        <taxon>Bdellovibrionia</taxon>
        <taxon>Bdellovibrionales</taxon>
        <taxon>Pseudobdellovibrionaceae</taxon>
        <taxon>Bdellovibrio</taxon>
    </lineage>
</organism>
<feature type="domain" description="Aminoacyl-transfer RNA synthetases class-II family profile" evidence="4">
    <location>
        <begin position="106"/>
        <end position="402"/>
    </location>
</feature>
<keyword evidence="6" id="KW-1185">Reference proteome</keyword>
<evidence type="ECO:0000256" key="2">
    <source>
        <dbReference type="ARBA" id="ARBA00022741"/>
    </source>
</evidence>
<dbReference type="InterPro" id="IPR018149">
    <property type="entry name" value="Lys-tRNA-synth_II_C"/>
</dbReference>
<reference evidence="5" key="1">
    <citation type="submission" date="2022-08" db="EMBL/GenBank/DDBJ databases">
        <title>Novel Bdellovibrio Species Isolated from Svalbard: Designation Bdellovibrio svalbardensis.</title>
        <authorList>
            <person name="Mitchell R.J."/>
            <person name="Choi S.Y."/>
        </authorList>
    </citation>
    <scope>NUCLEOTIDE SEQUENCE</scope>
    <source>
        <strain evidence="5">PAP01</strain>
    </source>
</reference>
<evidence type="ECO:0000256" key="3">
    <source>
        <dbReference type="ARBA" id="ARBA00022840"/>
    </source>
</evidence>
<dbReference type="PANTHER" id="PTHR42918">
    <property type="entry name" value="LYSYL-TRNA SYNTHETASE"/>
    <property type="match status" value="1"/>
</dbReference>
<dbReference type="PRINTS" id="PR00982">
    <property type="entry name" value="TRNASYNTHLYS"/>
</dbReference>
<dbReference type="SUPFAM" id="SSF55681">
    <property type="entry name" value="Class II aaRS and biotin synthetases"/>
    <property type="match status" value="1"/>
</dbReference>
<keyword evidence="3" id="KW-0067">ATP-binding</keyword>
<dbReference type="EMBL" id="JANRMI010000003">
    <property type="protein sequence ID" value="MDG0816847.1"/>
    <property type="molecule type" value="Genomic_DNA"/>
</dbReference>
<name>A0ABT6DJ09_9BACT</name>
<dbReference type="Gene3D" id="3.30.930.10">
    <property type="entry name" value="Bira Bifunctional Protein, Domain 2"/>
    <property type="match status" value="1"/>
</dbReference>
<dbReference type="PROSITE" id="PS50862">
    <property type="entry name" value="AA_TRNA_LIGASE_II"/>
    <property type="match status" value="1"/>
</dbReference>
<dbReference type="PANTHER" id="PTHR42918:SF6">
    <property type="entry name" value="ELONGATION FACTOR P--(R)-BETA-LYSINE LIGASE"/>
    <property type="match status" value="1"/>
</dbReference>
<evidence type="ECO:0000313" key="6">
    <source>
        <dbReference type="Proteomes" id="UP001152321"/>
    </source>
</evidence>
<proteinExistence type="predicted"/>
<dbReference type="InterPro" id="IPR004364">
    <property type="entry name" value="Aa-tRNA-synt_II"/>
</dbReference>